<organism evidence="1 2">
    <name type="scientific">Rothia dentocariosa (strain ATCC 17931 / CDC X599 / XDIA)</name>
    <dbReference type="NCBI Taxonomy" id="762948"/>
    <lineage>
        <taxon>Bacteria</taxon>
        <taxon>Bacillati</taxon>
        <taxon>Actinomycetota</taxon>
        <taxon>Actinomycetes</taxon>
        <taxon>Micrococcales</taxon>
        <taxon>Micrococcaceae</taxon>
        <taxon>Rothia</taxon>
    </lineage>
</organism>
<protein>
    <submittedName>
        <fullName evidence="1">Uncharacterized protein</fullName>
    </submittedName>
</protein>
<accession>E3H3F4</accession>
<gene>
    <name evidence="1" type="ordered locus">HMPREF0733_10960</name>
</gene>
<name>E3H3F4_ROTDC</name>
<dbReference type="HOGENOM" id="CLU_3140282_0_0_11"/>
<evidence type="ECO:0000313" key="2">
    <source>
        <dbReference type="Proteomes" id="UP000000387"/>
    </source>
</evidence>
<evidence type="ECO:0000313" key="1">
    <source>
        <dbReference type="EMBL" id="ADP40417.1"/>
    </source>
</evidence>
<proteinExistence type="predicted"/>
<dbReference type="AlphaFoldDB" id="E3H3F4"/>
<dbReference type="EMBL" id="CP002280">
    <property type="protein sequence ID" value="ADP40417.1"/>
    <property type="molecule type" value="Genomic_DNA"/>
</dbReference>
<reference evidence="2" key="1">
    <citation type="submission" date="2010-10" db="EMBL/GenBank/DDBJ databases">
        <title>The complete genome of Rothia dentocariosa ATCC 17931.</title>
        <authorList>
            <person name="Muzny D."/>
            <person name="Qin X."/>
            <person name="Buhay C."/>
            <person name="Dugan-Rocha S."/>
            <person name="Ding Y."/>
            <person name="Chen G."/>
            <person name="Hawes A."/>
            <person name="Holder M."/>
            <person name="Jhangiani S."/>
            <person name="Johnson A."/>
            <person name="Khan Z."/>
            <person name="Li Z."/>
            <person name="Liu W."/>
            <person name="Liu X."/>
            <person name="Perez L."/>
            <person name="Shen H."/>
            <person name="Wang Q."/>
            <person name="Watt J."/>
            <person name="Xi L."/>
            <person name="Xin Y."/>
            <person name="Zhou J."/>
            <person name="Deng J."/>
            <person name="Jiang H."/>
            <person name="Liu Y."/>
            <person name="Qu J."/>
            <person name="Song X.-Z."/>
            <person name="Zhang L."/>
            <person name="Villasana D."/>
            <person name="Johnson A."/>
            <person name="Liu J."/>
            <person name="Liyanage D."/>
            <person name="Lorensuhewa L."/>
            <person name="Robinson T."/>
            <person name="Song A."/>
            <person name="Song B.-B."/>
            <person name="Dinh H."/>
            <person name="Thornton R."/>
            <person name="Coyle M."/>
            <person name="Francisco L."/>
            <person name="Jackson L."/>
            <person name="Javaid M."/>
            <person name="Korchina V."/>
            <person name="Kovar C."/>
            <person name="Mata R."/>
            <person name="Mathew T."/>
            <person name="Ngo R."/>
            <person name="Nguyen L."/>
            <person name="Nguyen N."/>
            <person name="Okwuonu G."/>
            <person name="Ongeri F."/>
            <person name="Pham C."/>
            <person name="Simmons D."/>
            <person name="Wilczek-Boney K."/>
            <person name="Hale W."/>
            <person name="Jakkamsetti A."/>
            <person name="Pham P."/>
            <person name="Ruth R."/>
            <person name="San Lucas F."/>
            <person name="Warren J."/>
            <person name="Zhang J."/>
            <person name="Zhao Z."/>
            <person name="Zhou C."/>
            <person name="Zhu D."/>
            <person name="Lee S."/>
            <person name="Bess C."/>
            <person name="Blankenburg K."/>
            <person name="Forbes L."/>
            <person name="Fu Q."/>
            <person name="Gubbala S."/>
            <person name="Hirani K."/>
            <person name="Jayaseelan J.C."/>
            <person name="Lara F."/>
            <person name="Munidasa M."/>
            <person name="Palculict T."/>
            <person name="Patil S."/>
            <person name="Pu L.-L."/>
            <person name="Saada N."/>
            <person name="Tang L."/>
            <person name="Weissenberger G."/>
            <person name="Zhu Y."/>
            <person name="Hemphill L."/>
            <person name="Shang Y."/>
            <person name="Youmans B."/>
            <person name="Ayvaz T."/>
            <person name="Ross M."/>
            <person name="Santibanez J."/>
            <person name="Aqrawi P."/>
            <person name="Gross S."/>
            <person name="Joshi V."/>
            <person name="Fowler G."/>
            <person name="Nazareth L."/>
            <person name="Reid J."/>
            <person name="Worley K."/>
            <person name="Petrosino J."/>
            <person name="Highlander S."/>
            <person name="Gibbs R."/>
        </authorList>
    </citation>
    <scope>NUCLEOTIDE SEQUENCE [LARGE SCALE GENOMIC DNA]</scope>
    <source>
        <strain evidence="2">ATCC 17931 / CDC X599 / XDIA</strain>
    </source>
</reference>
<sequence length="49" mass="5776">MQIRKNNSAMKIFGKRIQNFEDVETSFKQILSTPVENFVNNFHRSLSTE</sequence>
<dbReference type="KEGG" id="rdn:HMPREF0733_10960"/>
<dbReference type="Proteomes" id="UP000000387">
    <property type="component" value="Chromosome"/>
</dbReference>